<dbReference type="EMBL" id="JAOSLC020000003">
    <property type="protein sequence ID" value="MDD7915842.1"/>
    <property type="molecule type" value="Genomic_DNA"/>
</dbReference>
<name>A0ABT5SF20_9FLAO</name>
<dbReference type="Proteomes" id="UP001151478">
    <property type="component" value="Unassembled WGS sequence"/>
</dbReference>
<accession>A0ABT5SF20</accession>
<evidence type="ECO:0000313" key="1">
    <source>
        <dbReference type="EMBL" id="MDD7915842.1"/>
    </source>
</evidence>
<comment type="caution">
    <text evidence="1">The sequence shown here is derived from an EMBL/GenBank/DDBJ whole genome shotgun (WGS) entry which is preliminary data.</text>
</comment>
<organism evidence="1 2">
    <name type="scientific">Polaribacter ponticola</name>
    <dbReference type="NCBI Taxonomy" id="2978475"/>
    <lineage>
        <taxon>Bacteria</taxon>
        <taxon>Pseudomonadati</taxon>
        <taxon>Bacteroidota</taxon>
        <taxon>Flavobacteriia</taxon>
        <taxon>Flavobacteriales</taxon>
        <taxon>Flavobacteriaceae</taxon>
    </lineage>
</organism>
<dbReference type="RefSeq" id="WP_274270555.1">
    <property type="nucleotide sequence ID" value="NZ_JAOSLC020000003.1"/>
</dbReference>
<proteinExistence type="predicted"/>
<evidence type="ECO:0008006" key="3">
    <source>
        <dbReference type="Google" id="ProtNLM"/>
    </source>
</evidence>
<evidence type="ECO:0000313" key="2">
    <source>
        <dbReference type="Proteomes" id="UP001151478"/>
    </source>
</evidence>
<keyword evidence="2" id="KW-1185">Reference proteome</keyword>
<sequence length="69" mass="8421">MAIKHQTSEDIESALLNYTEYYENNRNYRKSLTYHKKYLTFKDSLAKKLNIKVLQELETKYQTEKKKKK</sequence>
<gene>
    <name evidence="1" type="ORF">N5A56_016060</name>
</gene>
<protein>
    <recommendedName>
        <fullName evidence="3">Integrase catalytic domain-containing protein</fullName>
    </recommendedName>
</protein>
<reference evidence="1" key="1">
    <citation type="submission" date="2023-02" db="EMBL/GenBank/DDBJ databases">
        <title>Polaribacter ponticola sp. nov., isolated from seawater.</title>
        <authorList>
            <person name="Baek J.H."/>
            <person name="Kim J.M."/>
            <person name="Choi D.G."/>
            <person name="Jeon C.O."/>
        </authorList>
    </citation>
    <scope>NUCLEOTIDE SEQUENCE</scope>
    <source>
        <strain evidence="1">MSW5</strain>
    </source>
</reference>